<organism evidence="3 4">
    <name type="scientific">Sinanodonta woodiana</name>
    <name type="common">Chinese pond mussel</name>
    <name type="synonym">Anodonta woodiana</name>
    <dbReference type="NCBI Taxonomy" id="1069815"/>
    <lineage>
        <taxon>Eukaryota</taxon>
        <taxon>Metazoa</taxon>
        <taxon>Spiralia</taxon>
        <taxon>Lophotrochozoa</taxon>
        <taxon>Mollusca</taxon>
        <taxon>Bivalvia</taxon>
        <taxon>Autobranchia</taxon>
        <taxon>Heteroconchia</taxon>
        <taxon>Palaeoheterodonta</taxon>
        <taxon>Unionida</taxon>
        <taxon>Unionoidea</taxon>
        <taxon>Unionidae</taxon>
        <taxon>Unioninae</taxon>
        <taxon>Sinanodonta</taxon>
    </lineage>
</organism>
<dbReference type="PROSITE" id="PS50060">
    <property type="entry name" value="MAM_2"/>
    <property type="match status" value="2"/>
</dbReference>
<keyword evidence="1" id="KW-0812">Transmembrane</keyword>
<protein>
    <recommendedName>
        <fullName evidence="2">MAM domain-containing protein</fullName>
    </recommendedName>
</protein>
<name>A0ABD3TFV7_SINWO</name>
<feature type="domain" description="MAM" evidence="2">
    <location>
        <begin position="76"/>
        <end position="216"/>
    </location>
</feature>
<dbReference type="Proteomes" id="UP001634394">
    <property type="component" value="Unassembled WGS sequence"/>
</dbReference>
<dbReference type="PANTHER" id="PTHR23282:SF142">
    <property type="entry name" value="MAM DOMAIN-CONTAINING PROTEIN"/>
    <property type="match status" value="1"/>
</dbReference>
<dbReference type="Gene3D" id="2.60.120.200">
    <property type="match status" value="2"/>
</dbReference>
<gene>
    <name evidence="3" type="ORF">ACJMK2_021357</name>
</gene>
<dbReference type="EMBL" id="JBJQND010000018">
    <property type="protein sequence ID" value="KAL3835896.1"/>
    <property type="molecule type" value="Genomic_DNA"/>
</dbReference>
<sequence length="441" mass="48815">MYGISMGSLSINVRLKNETLLPVWFKTGNQPKGWTFSAVDLEVGPEIGIEFQAIRGSISTSDIALDDVSLTSGSCFDCTFDGDACHWILDENWKMSLDEVNGGNYIHAAESSQCSRNSDLSFTARLLAMPGSVCFSFLYFLEGSDATSLQLYSHTVVNRSLIWRATGSTNSSWRLASIFMEEGLYSFTMEFKMYSLNCMGQAGLDNISVEIGQCQKSSTEILSTTSQTNGPTVKMELASVGVLVGMVVGVALFVIVLLVVAVFLCSRRRSRDKKDNPACLHSCSADSARIEANRENHAHEDLTINSCYELSPDITRPNNGTVANMAVTSDTIEYASICKRTKYASGTDDVYDHTYEEKTPQFESTYDHVTANSFVEYDKTDSGTKDKPDMCGTYDTVRTCSDDRYDKTYVRPLSMTCLDKTYDHVISNTNETYVTISDPSR</sequence>
<reference evidence="3 4" key="1">
    <citation type="submission" date="2024-11" db="EMBL/GenBank/DDBJ databases">
        <title>Chromosome-level genome assembly of the freshwater bivalve Anodonta woodiana.</title>
        <authorList>
            <person name="Chen X."/>
        </authorList>
    </citation>
    <scope>NUCLEOTIDE SEQUENCE [LARGE SCALE GENOMIC DNA]</scope>
    <source>
        <strain evidence="3">MN2024</strain>
        <tissue evidence="3">Gills</tissue>
    </source>
</reference>
<dbReference type="PANTHER" id="PTHR23282">
    <property type="entry name" value="APICAL ENDOSOMAL GLYCOPROTEIN PRECURSOR"/>
    <property type="match status" value="1"/>
</dbReference>
<dbReference type="InterPro" id="IPR013320">
    <property type="entry name" value="ConA-like_dom_sf"/>
</dbReference>
<dbReference type="SMART" id="SM00137">
    <property type="entry name" value="MAM"/>
    <property type="match status" value="1"/>
</dbReference>
<evidence type="ECO:0000256" key="1">
    <source>
        <dbReference type="SAM" id="Phobius"/>
    </source>
</evidence>
<keyword evidence="4" id="KW-1185">Reference proteome</keyword>
<evidence type="ECO:0000313" key="4">
    <source>
        <dbReference type="Proteomes" id="UP001634394"/>
    </source>
</evidence>
<keyword evidence="1" id="KW-1133">Transmembrane helix</keyword>
<evidence type="ECO:0000313" key="3">
    <source>
        <dbReference type="EMBL" id="KAL3835896.1"/>
    </source>
</evidence>
<feature type="transmembrane region" description="Helical" evidence="1">
    <location>
        <begin position="237"/>
        <end position="264"/>
    </location>
</feature>
<dbReference type="InterPro" id="IPR051560">
    <property type="entry name" value="MAM_domain-containing"/>
</dbReference>
<proteinExistence type="predicted"/>
<dbReference type="Pfam" id="PF00629">
    <property type="entry name" value="MAM"/>
    <property type="match status" value="2"/>
</dbReference>
<dbReference type="SUPFAM" id="SSF49899">
    <property type="entry name" value="Concanavalin A-like lectins/glucanases"/>
    <property type="match status" value="2"/>
</dbReference>
<evidence type="ECO:0000259" key="2">
    <source>
        <dbReference type="PROSITE" id="PS50060"/>
    </source>
</evidence>
<comment type="caution">
    <text evidence="3">The sequence shown here is derived from an EMBL/GenBank/DDBJ whole genome shotgun (WGS) entry which is preliminary data.</text>
</comment>
<keyword evidence="1" id="KW-0472">Membrane</keyword>
<feature type="domain" description="MAM" evidence="2">
    <location>
        <begin position="1"/>
        <end position="77"/>
    </location>
</feature>
<dbReference type="InterPro" id="IPR000998">
    <property type="entry name" value="MAM_dom"/>
</dbReference>
<accession>A0ABD3TFV7</accession>
<dbReference type="AlphaFoldDB" id="A0ABD3TFV7"/>